<organism evidence="2 3">
    <name type="scientific">Plakobranchus ocellatus</name>
    <dbReference type="NCBI Taxonomy" id="259542"/>
    <lineage>
        <taxon>Eukaryota</taxon>
        <taxon>Metazoa</taxon>
        <taxon>Spiralia</taxon>
        <taxon>Lophotrochozoa</taxon>
        <taxon>Mollusca</taxon>
        <taxon>Gastropoda</taxon>
        <taxon>Heterobranchia</taxon>
        <taxon>Euthyneura</taxon>
        <taxon>Panpulmonata</taxon>
        <taxon>Sacoglossa</taxon>
        <taxon>Placobranchoidea</taxon>
        <taxon>Plakobranchidae</taxon>
        <taxon>Plakobranchus</taxon>
    </lineage>
</organism>
<dbReference type="PANTHER" id="PTHR16524:SF2">
    <property type="entry name" value="CELL DEATH REGULATOR AVEN"/>
    <property type="match status" value="1"/>
</dbReference>
<comment type="caution">
    <text evidence="2">The sequence shown here is derived from an EMBL/GenBank/DDBJ whole genome shotgun (WGS) entry which is preliminary data.</text>
</comment>
<evidence type="ECO:0000313" key="3">
    <source>
        <dbReference type="Proteomes" id="UP000735302"/>
    </source>
</evidence>
<accession>A0AAV3YMX4</accession>
<dbReference type="PANTHER" id="PTHR16524">
    <property type="entry name" value="CELL DEATH REGULATOR AVEN"/>
    <property type="match status" value="1"/>
</dbReference>
<dbReference type="GO" id="GO:0010972">
    <property type="term" value="P:negative regulation of G2/M transition of mitotic cell cycle"/>
    <property type="evidence" value="ECO:0007669"/>
    <property type="project" value="TreeGrafter"/>
</dbReference>
<dbReference type="AlphaFoldDB" id="A0AAV3YMX4"/>
<evidence type="ECO:0000256" key="1">
    <source>
        <dbReference type="SAM" id="MobiDB-lite"/>
    </source>
</evidence>
<dbReference type="EMBL" id="BLXT01001244">
    <property type="protein sequence ID" value="GFN83829.1"/>
    <property type="molecule type" value="Genomic_DNA"/>
</dbReference>
<feature type="region of interest" description="Disordered" evidence="1">
    <location>
        <begin position="1"/>
        <end position="89"/>
    </location>
</feature>
<feature type="region of interest" description="Disordered" evidence="1">
    <location>
        <begin position="348"/>
        <end position="373"/>
    </location>
</feature>
<feature type="compositionally biased region" description="Polar residues" evidence="1">
    <location>
        <begin position="312"/>
        <end position="322"/>
    </location>
</feature>
<dbReference type="InterPro" id="IPR026187">
    <property type="entry name" value="Aven"/>
</dbReference>
<feature type="compositionally biased region" description="Acidic residues" evidence="1">
    <location>
        <begin position="363"/>
        <end position="373"/>
    </location>
</feature>
<proteinExistence type="predicted"/>
<reference evidence="2 3" key="1">
    <citation type="journal article" date="2021" name="Elife">
        <title>Chloroplast acquisition without the gene transfer in kleptoplastic sea slugs, Plakobranchus ocellatus.</title>
        <authorList>
            <person name="Maeda T."/>
            <person name="Takahashi S."/>
            <person name="Yoshida T."/>
            <person name="Shimamura S."/>
            <person name="Takaki Y."/>
            <person name="Nagai Y."/>
            <person name="Toyoda A."/>
            <person name="Suzuki Y."/>
            <person name="Arimoto A."/>
            <person name="Ishii H."/>
            <person name="Satoh N."/>
            <person name="Nishiyama T."/>
            <person name="Hasebe M."/>
            <person name="Maruyama T."/>
            <person name="Minagawa J."/>
            <person name="Obokata J."/>
            <person name="Shigenobu S."/>
        </authorList>
    </citation>
    <scope>NUCLEOTIDE SEQUENCE [LARGE SCALE GENOMIC DNA]</scope>
</reference>
<protein>
    <submittedName>
        <fullName evidence="2">Cell death regulator aven-like</fullName>
    </submittedName>
</protein>
<feature type="compositionally biased region" description="Basic and acidic residues" evidence="1">
    <location>
        <begin position="26"/>
        <end position="58"/>
    </location>
</feature>
<keyword evidence="3" id="KW-1185">Reference proteome</keyword>
<name>A0AAV3YMX4_9GAST</name>
<evidence type="ECO:0000313" key="2">
    <source>
        <dbReference type="EMBL" id="GFN83829.1"/>
    </source>
</evidence>
<feature type="compositionally biased region" description="Basic and acidic residues" evidence="1">
    <location>
        <begin position="224"/>
        <end position="239"/>
    </location>
</feature>
<feature type="compositionally biased region" description="Polar residues" evidence="1">
    <location>
        <begin position="214"/>
        <end position="223"/>
    </location>
</feature>
<feature type="compositionally biased region" description="Basic residues" evidence="1">
    <location>
        <begin position="7"/>
        <end position="19"/>
    </location>
</feature>
<dbReference type="Proteomes" id="UP000735302">
    <property type="component" value="Unassembled WGS sequence"/>
</dbReference>
<feature type="region of interest" description="Disordered" evidence="1">
    <location>
        <begin position="298"/>
        <end position="332"/>
    </location>
</feature>
<gene>
    <name evidence="2" type="ORF">PoB_001033500</name>
</gene>
<sequence>MRPDEHKKKKNAAYKKKHGIGTTKAQGEDNTKSKKGAQDERASQRKNLGDEGKKDVVTQKKGQTKAPSASSESETEELEKPKRNFQRRKIVSNWEKYEVQPSDEQPEARGESFQKLLSMSGDAVAHFRFRDEKEWDTVGALADCDSKVNDDQFGQYLNIDTQQIGKAMACLPLYKVLGLKPNIFPSDEVQSMDSTASENRASYMQTQPIYSTPLVSSLDSNLGTREDSSKQKDISRDSIDNSLEEQQAVSLTSEGATSFDHVQTNEAMSTDPFAKTNAYNSTQTTSQKLSLQDEDLDSLLDLDHPGDSSPSKKANAQYQLKTSELRTKPKEMAERVISDTSNILKTASFMSQQEESPKKSADLEDWLDSILDD</sequence>
<feature type="region of interest" description="Disordered" evidence="1">
    <location>
        <begin position="214"/>
        <end position="239"/>
    </location>
</feature>
<feature type="compositionally biased region" description="Basic and acidic residues" evidence="1">
    <location>
        <begin position="323"/>
        <end position="332"/>
    </location>
</feature>